<dbReference type="GeneID" id="36576984"/>
<dbReference type="Gene3D" id="2.60.34.20">
    <property type="match status" value="1"/>
</dbReference>
<evidence type="ECO:0000259" key="3">
    <source>
        <dbReference type="Pfam" id="PF05282"/>
    </source>
</evidence>
<name>A0A2T3ATD9_AMORE</name>
<feature type="domain" description="AAR2 N-terminal" evidence="4">
    <location>
        <begin position="178"/>
        <end position="328"/>
    </location>
</feature>
<dbReference type="CDD" id="cd13778">
    <property type="entry name" value="Aar2_C"/>
    <property type="match status" value="1"/>
</dbReference>
<dbReference type="EMBL" id="KZ679016">
    <property type="protein sequence ID" value="PSS10746.1"/>
    <property type="molecule type" value="Genomic_DNA"/>
</dbReference>
<feature type="region of interest" description="Disordered" evidence="2">
    <location>
        <begin position="89"/>
        <end position="141"/>
    </location>
</feature>
<evidence type="ECO:0000313" key="6">
    <source>
        <dbReference type="Proteomes" id="UP000241818"/>
    </source>
</evidence>
<dbReference type="AlphaFoldDB" id="A0A2T3ATD9"/>
<feature type="compositionally biased region" description="Polar residues" evidence="2">
    <location>
        <begin position="110"/>
        <end position="121"/>
    </location>
</feature>
<evidence type="ECO:0000256" key="1">
    <source>
        <dbReference type="ARBA" id="ARBA00006281"/>
    </source>
</evidence>
<dbReference type="Pfam" id="PF20981">
    <property type="entry name" value="AAR2_1st"/>
    <property type="match status" value="1"/>
</dbReference>
<dbReference type="PANTHER" id="PTHR12689">
    <property type="entry name" value="A1 CISTRON SPLICING FACTOR AAR2-RELATED"/>
    <property type="match status" value="1"/>
</dbReference>
<dbReference type="Proteomes" id="UP000241818">
    <property type="component" value="Unassembled WGS sequence"/>
</dbReference>
<feature type="compositionally biased region" description="Low complexity" evidence="2">
    <location>
        <begin position="122"/>
        <end position="138"/>
    </location>
</feature>
<feature type="domain" description="AAR2 C-terminal" evidence="3">
    <location>
        <begin position="369"/>
        <end position="534"/>
    </location>
</feature>
<protein>
    <submittedName>
        <fullName evidence="5">Uncharacterized protein</fullName>
    </submittedName>
</protein>
<dbReference type="InterPro" id="IPR038514">
    <property type="entry name" value="AAR2_C_sf"/>
</dbReference>
<dbReference type="InterPro" id="IPR033647">
    <property type="entry name" value="Aar2_N"/>
</dbReference>
<dbReference type="CDD" id="cd13777">
    <property type="entry name" value="Aar2_N"/>
    <property type="match status" value="1"/>
</dbReference>
<organism evidence="5 6">
    <name type="scientific">Amorphotheca resinae ATCC 22711</name>
    <dbReference type="NCBI Taxonomy" id="857342"/>
    <lineage>
        <taxon>Eukaryota</taxon>
        <taxon>Fungi</taxon>
        <taxon>Dikarya</taxon>
        <taxon>Ascomycota</taxon>
        <taxon>Pezizomycotina</taxon>
        <taxon>Leotiomycetes</taxon>
        <taxon>Helotiales</taxon>
        <taxon>Amorphothecaceae</taxon>
        <taxon>Amorphotheca</taxon>
    </lineage>
</organism>
<dbReference type="STRING" id="857342.A0A2T3ATD9"/>
<keyword evidence="6" id="KW-1185">Reference proteome</keyword>
<proteinExistence type="inferred from homology"/>
<dbReference type="GO" id="GO:0000244">
    <property type="term" value="P:spliceosomal tri-snRNP complex assembly"/>
    <property type="evidence" value="ECO:0007669"/>
    <property type="project" value="TreeGrafter"/>
</dbReference>
<evidence type="ECO:0000313" key="5">
    <source>
        <dbReference type="EMBL" id="PSS10746.1"/>
    </source>
</evidence>
<evidence type="ECO:0000259" key="4">
    <source>
        <dbReference type="Pfam" id="PF20981"/>
    </source>
</evidence>
<dbReference type="InterPro" id="IPR033648">
    <property type="entry name" value="AAR2_C"/>
</dbReference>
<dbReference type="InterPro" id="IPR007946">
    <property type="entry name" value="AAR2"/>
</dbReference>
<dbReference type="Pfam" id="PF05282">
    <property type="entry name" value="AAR2"/>
    <property type="match status" value="1"/>
</dbReference>
<accession>A0A2T3ATD9</accession>
<dbReference type="InParanoid" id="A0A2T3ATD9"/>
<evidence type="ECO:0000256" key="2">
    <source>
        <dbReference type="SAM" id="MobiDB-lite"/>
    </source>
</evidence>
<feature type="region of interest" description="Disordered" evidence="2">
    <location>
        <begin position="1"/>
        <end position="32"/>
    </location>
</feature>
<dbReference type="Gene3D" id="1.25.40.550">
    <property type="entry name" value="Aar2, C-terminal domain-like"/>
    <property type="match status" value="1"/>
</dbReference>
<dbReference type="RefSeq" id="XP_024717925.1">
    <property type="nucleotide sequence ID" value="XM_024868903.1"/>
</dbReference>
<sequence length="587" mass="64764">MAGSGISQFGEPDSPNKNNLSPIESDAAFHAEPLNSANAFKIEDHATKTDPSFIQNQISIQRSPSNAISRALSTKSNGSPTLSRSAIAGAGVLSDNSEQECRGRGGDSDVNMTEDTNNCTLKKSSSTSTDRSAKSTRSMKSVRSVNAVGSYPLGSLRVHSPSPTRSPDIDNHEFLKSGDVIVIRDIPPGSIIGYDTRSFTIKAGDNFEGIKDIPPGAHFVWGGSGAASLRTGFWIMSAKRASDELGEVHVKRWNSYDETLTEEVSAAEIRIQKASVPEIFDKLQTYTISNPTKSQSVPGMTQFDAKGSNIWNHLTSSMKGALLTKITGKPWNHWQVSSTHDYQPAVGRSVADDPMGFRHDEVLKFVFPRDDRTFSTDSIGRDRTEQAMDSSSHIMAVITGSCTYEDSDEIIGELQFCYITGMILGNVACMEQWAHIVKALFRAFRLALDLPVFFRKAIEAVHAQLIYDEEGLEGSILDHDPNLAEDLKMLLTVFKSRLNEMLLAQGVNLTNEQNAVGKAFEEFESWLWKWGWDLRGNYVRSGKIQLEDGEFVDAELTDFEAEDERGEYAPVMVDLDEEGHERGLIRL</sequence>
<gene>
    <name evidence="5" type="ORF">M430DRAFT_61145</name>
</gene>
<dbReference type="PANTHER" id="PTHR12689:SF4">
    <property type="entry name" value="PROTEIN AAR2 HOMOLOG"/>
    <property type="match status" value="1"/>
</dbReference>
<dbReference type="OrthoDB" id="201752at2759"/>
<comment type="similarity">
    <text evidence="1">Belongs to the AAR2 family.</text>
</comment>
<reference evidence="5 6" key="1">
    <citation type="journal article" date="2018" name="New Phytol.">
        <title>Comparative genomics and transcriptomics depict ericoid mycorrhizal fungi as versatile saprotrophs and plant mutualists.</title>
        <authorList>
            <person name="Martino E."/>
            <person name="Morin E."/>
            <person name="Grelet G.A."/>
            <person name="Kuo A."/>
            <person name="Kohler A."/>
            <person name="Daghino S."/>
            <person name="Barry K.W."/>
            <person name="Cichocki N."/>
            <person name="Clum A."/>
            <person name="Dockter R.B."/>
            <person name="Hainaut M."/>
            <person name="Kuo R.C."/>
            <person name="LaButti K."/>
            <person name="Lindahl B.D."/>
            <person name="Lindquist E.A."/>
            <person name="Lipzen A."/>
            <person name="Khouja H.R."/>
            <person name="Magnuson J."/>
            <person name="Murat C."/>
            <person name="Ohm R.A."/>
            <person name="Singer S.W."/>
            <person name="Spatafora J.W."/>
            <person name="Wang M."/>
            <person name="Veneault-Fourrey C."/>
            <person name="Henrissat B."/>
            <person name="Grigoriev I.V."/>
            <person name="Martin F.M."/>
            <person name="Perotto S."/>
        </authorList>
    </citation>
    <scope>NUCLEOTIDE SEQUENCE [LARGE SCALE GENOMIC DNA]</scope>
    <source>
        <strain evidence="5 6">ATCC 22711</strain>
    </source>
</reference>
<dbReference type="InterPro" id="IPR038516">
    <property type="entry name" value="AAR2_N_sf"/>
</dbReference>